<organism evidence="1">
    <name type="scientific">Arundo donax</name>
    <name type="common">Giant reed</name>
    <name type="synonym">Donax arundinaceus</name>
    <dbReference type="NCBI Taxonomy" id="35708"/>
    <lineage>
        <taxon>Eukaryota</taxon>
        <taxon>Viridiplantae</taxon>
        <taxon>Streptophyta</taxon>
        <taxon>Embryophyta</taxon>
        <taxon>Tracheophyta</taxon>
        <taxon>Spermatophyta</taxon>
        <taxon>Magnoliopsida</taxon>
        <taxon>Liliopsida</taxon>
        <taxon>Poales</taxon>
        <taxon>Poaceae</taxon>
        <taxon>PACMAD clade</taxon>
        <taxon>Arundinoideae</taxon>
        <taxon>Arundineae</taxon>
        <taxon>Arundo</taxon>
    </lineage>
</organism>
<proteinExistence type="predicted"/>
<sequence length="47" mass="5695">MLRRLHKNYKYLAKNLLCQTKQISFLLFTNQNIFFKPGNVYISFLLI</sequence>
<name>A0A0A8ZG06_ARUDO</name>
<evidence type="ECO:0000313" key="1">
    <source>
        <dbReference type="EMBL" id="JAD33822.1"/>
    </source>
</evidence>
<reference evidence="1" key="2">
    <citation type="journal article" date="2015" name="Data Brief">
        <title>Shoot transcriptome of the giant reed, Arundo donax.</title>
        <authorList>
            <person name="Barrero R.A."/>
            <person name="Guerrero F.D."/>
            <person name="Moolhuijzen P."/>
            <person name="Goolsby J.A."/>
            <person name="Tidwell J."/>
            <person name="Bellgard S.E."/>
            <person name="Bellgard M.I."/>
        </authorList>
    </citation>
    <scope>NUCLEOTIDE SEQUENCE</scope>
    <source>
        <tissue evidence="1">Shoot tissue taken approximately 20 cm above the soil surface</tissue>
    </source>
</reference>
<dbReference type="AlphaFoldDB" id="A0A0A8ZG06"/>
<accession>A0A0A8ZG06</accession>
<protein>
    <submittedName>
        <fullName evidence="1">Nfd101</fullName>
    </submittedName>
</protein>
<reference evidence="1" key="1">
    <citation type="submission" date="2014-09" db="EMBL/GenBank/DDBJ databases">
        <authorList>
            <person name="Magalhaes I.L.F."/>
            <person name="Oliveira U."/>
            <person name="Santos F.R."/>
            <person name="Vidigal T.H.D.A."/>
            <person name="Brescovit A.D."/>
            <person name="Santos A.J."/>
        </authorList>
    </citation>
    <scope>NUCLEOTIDE SEQUENCE</scope>
    <source>
        <tissue evidence="1">Shoot tissue taken approximately 20 cm above the soil surface</tissue>
    </source>
</reference>
<dbReference type="EMBL" id="GBRH01264073">
    <property type="protein sequence ID" value="JAD33822.1"/>
    <property type="molecule type" value="Transcribed_RNA"/>
</dbReference>